<dbReference type="GO" id="GO:0005789">
    <property type="term" value="C:endoplasmic reticulum membrane"/>
    <property type="evidence" value="ECO:0007669"/>
    <property type="project" value="TreeGrafter"/>
</dbReference>
<protein>
    <submittedName>
        <fullName evidence="2">Uncharacterized protein</fullName>
    </submittedName>
</protein>
<dbReference type="Proteomes" id="UP000694557">
    <property type="component" value="Unassembled WGS sequence"/>
</dbReference>
<dbReference type="AlphaFoldDB" id="A0A8C7CVC2"/>
<keyword evidence="3" id="KW-1185">Reference proteome</keyword>
<dbReference type="Gene3D" id="1.25.40.10">
    <property type="entry name" value="Tetratricopeptide repeat domain"/>
    <property type="match status" value="1"/>
</dbReference>
<sequence length="108" mass="12450">MTFGTGTDMDYETAVIHYRLASEQQHSAQAMFNLGYMHEKGLGIKQDIHLAKRFYNMAAEASPEAQVPVFLQALKLFLIKYFFSKHALFVFKCRRFLQDLILLANILS</sequence>
<name>A0A8C7CVC2_ONCKI</name>
<dbReference type="PANTHER" id="PTHR11102">
    <property type="entry name" value="SEL-1-LIKE PROTEIN"/>
    <property type="match status" value="1"/>
</dbReference>
<dbReference type="InterPro" id="IPR011990">
    <property type="entry name" value="TPR-like_helical_dom_sf"/>
</dbReference>
<dbReference type="InterPro" id="IPR050767">
    <property type="entry name" value="Sel1_AlgK"/>
</dbReference>
<dbReference type="PANTHER" id="PTHR11102:SF147">
    <property type="entry name" value="SEL1L ADAPTOR SUBUNIT OF ERAD E3 UBIQUITIN LIGASE"/>
    <property type="match status" value="1"/>
</dbReference>
<dbReference type="Pfam" id="PF08238">
    <property type="entry name" value="Sel1"/>
    <property type="match status" value="2"/>
</dbReference>
<reference evidence="2" key="1">
    <citation type="submission" date="2025-08" db="UniProtKB">
        <authorList>
            <consortium name="Ensembl"/>
        </authorList>
    </citation>
    <scope>IDENTIFICATION</scope>
</reference>
<evidence type="ECO:0000313" key="3">
    <source>
        <dbReference type="Proteomes" id="UP000694557"/>
    </source>
</evidence>
<dbReference type="SMART" id="SM00671">
    <property type="entry name" value="SEL1"/>
    <property type="match status" value="1"/>
</dbReference>
<organism evidence="2 3">
    <name type="scientific">Oncorhynchus kisutch</name>
    <name type="common">Coho salmon</name>
    <name type="synonym">Salmo kisutch</name>
    <dbReference type="NCBI Taxonomy" id="8019"/>
    <lineage>
        <taxon>Eukaryota</taxon>
        <taxon>Metazoa</taxon>
        <taxon>Chordata</taxon>
        <taxon>Craniata</taxon>
        <taxon>Vertebrata</taxon>
        <taxon>Euteleostomi</taxon>
        <taxon>Actinopterygii</taxon>
        <taxon>Neopterygii</taxon>
        <taxon>Teleostei</taxon>
        <taxon>Protacanthopterygii</taxon>
        <taxon>Salmoniformes</taxon>
        <taxon>Salmonidae</taxon>
        <taxon>Salmoninae</taxon>
        <taxon>Oncorhynchus</taxon>
    </lineage>
</organism>
<dbReference type="InterPro" id="IPR006597">
    <property type="entry name" value="Sel1-like"/>
</dbReference>
<proteinExistence type="inferred from homology"/>
<dbReference type="GO" id="GO:0036503">
    <property type="term" value="P:ERAD pathway"/>
    <property type="evidence" value="ECO:0007669"/>
    <property type="project" value="TreeGrafter"/>
</dbReference>
<evidence type="ECO:0000256" key="1">
    <source>
        <dbReference type="ARBA" id="ARBA00038101"/>
    </source>
</evidence>
<comment type="similarity">
    <text evidence="1">Belongs to the sel-1 family.</text>
</comment>
<accession>A0A8C7CVC2</accession>
<dbReference type="SUPFAM" id="SSF81901">
    <property type="entry name" value="HCP-like"/>
    <property type="match status" value="1"/>
</dbReference>
<dbReference type="GeneTree" id="ENSGT00940000156671"/>
<reference evidence="2" key="2">
    <citation type="submission" date="2025-09" db="UniProtKB">
        <authorList>
            <consortium name="Ensembl"/>
        </authorList>
    </citation>
    <scope>IDENTIFICATION</scope>
</reference>
<dbReference type="Ensembl" id="ENSOKIT00005010638.1">
    <property type="protein sequence ID" value="ENSOKIP00005010002.1"/>
    <property type="gene ID" value="ENSOKIG00005004470.1"/>
</dbReference>
<evidence type="ECO:0000313" key="2">
    <source>
        <dbReference type="Ensembl" id="ENSOKIP00005010002.1"/>
    </source>
</evidence>